<sequence>MKQIDSFSEYGRPIGRRALGLWALGVGLSACSGGGDNPASLPVVTLEPQDAVVTEGETARFTVTAQNETQLRYQWLRNGTVIEGATSSSLVVSNALRSDHGARFSVVLTNAVGAVHSRSAVLRVHAAGQVVASDWSESLTAYASPESTSPAEFGYIAIGTGAWVYAAAFEAGDYVLRRSRADGSVTETFRLPRVPNTYTQIAVWEDPATREILVARCLIASVALNINTYQAVGGGIYRLEPVSGQFIPLFESDRITPSGLARDTSGNLYTVDLKTGDVLKITAGSLQITTLYQVSGQQPLTAGGVPYDFVLRSKGLVAVTADGTVYATLVTSSPRVAAAYQLYGEQWVRVRNGKAEMISVRTPAQTNGITWGMGARGNSVFFLYKSAQSTLVRKVDAEGNVLTVAGTWGSQEKTQFGSPGVLGRTSKWIGIGSDGQLYLEGWDAAGPRFFGVLLPADPSPF</sequence>
<dbReference type="Gene3D" id="2.40.10.500">
    <property type="match status" value="1"/>
</dbReference>
<evidence type="ECO:0000313" key="3">
    <source>
        <dbReference type="Proteomes" id="UP001501788"/>
    </source>
</evidence>
<feature type="domain" description="Ig-like" evidence="1">
    <location>
        <begin position="42"/>
        <end position="123"/>
    </location>
</feature>
<dbReference type="PROSITE" id="PS50835">
    <property type="entry name" value="IG_LIKE"/>
    <property type="match status" value="1"/>
</dbReference>
<dbReference type="InterPro" id="IPR013783">
    <property type="entry name" value="Ig-like_fold"/>
</dbReference>
<keyword evidence="3" id="KW-1185">Reference proteome</keyword>
<comment type="caution">
    <text evidence="2">The sequence shown here is derived from an EMBL/GenBank/DDBJ whole genome shotgun (WGS) entry which is preliminary data.</text>
</comment>
<protein>
    <recommendedName>
        <fullName evidence="1">Ig-like domain-containing protein</fullName>
    </recommendedName>
</protein>
<reference evidence="3" key="1">
    <citation type="journal article" date="2019" name="Int. J. Syst. Evol. Microbiol.">
        <title>The Global Catalogue of Microorganisms (GCM) 10K type strain sequencing project: providing services to taxonomists for standard genome sequencing and annotation.</title>
        <authorList>
            <consortium name="The Broad Institute Genomics Platform"/>
            <consortium name="The Broad Institute Genome Sequencing Center for Infectious Disease"/>
            <person name="Wu L."/>
            <person name="Ma J."/>
        </authorList>
    </citation>
    <scope>NUCLEOTIDE SEQUENCE [LARGE SCALE GENOMIC DNA]</scope>
    <source>
        <strain evidence="3">JCM 31890</strain>
    </source>
</reference>
<proteinExistence type="predicted"/>
<dbReference type="Proteomes" id="UP001501788">
    <property type="component" value="Unassembled WGS sequence"/>
</dbReference>
<name>A0ABP8LA85_9BURK</name>
<dbReference type="InterPro" id="IPR007110">
    <property type="entry name" value="Ig-like_dom"/>
</dbReference>
<evidence type="ECO:0000313" key="2">
    <source>
        <dbReference type="EMBL" id="GAA4424715.1"/>
    </source>
</evidence>
<dbReference type="Gene3D" id="2.60.40.10">
    <property type="entry name" value="Immunoglobulins"/>
    <property type="match status" value="1"/>
</dbReference>
<dbReference type="RefSeq" id="WP_345063792.1">
    <property type="nucleotide sequence ID" value="NZ_BAABEX010000013.1"/>
</dbReference>
<dbReference type="InterPro" id="IPR003599">
    <property type="entry name" value="Ig_sub"/>
</dbReference>
<organism evidence="2 3">
    <name type="scientific">Acidovorax lacteus</name>
    <dbReference type="NCBI Taxonomy" id="1924988"/>
    <lineage>
        <taxon>Bacteria</taxon>
        <taxon>Pseudomonadati</taxon>
        <taxon>Pseudomonadota</taxon>
        <taxon>Betaproteobacteria</taxon>
        <taxon>Burkholderiales</taxon>
        <taxon>Comamonadaceae</taxon>
        <taxon>Acidovorax</taxon>
    </lineage>
</organism>
<dbReference type="EMBL" id="BAABEX010000013">
    <property type="protein sequence ID" value="GAA4424715.1"/>
    <property type="molecule type" value="Genomic_DNA"/>
</dbReference>
<evidence type="ECO:0000259" key="1">
    <source>
        <dbReference type="PROSITE" id="PS50835"/>
    </source>
</evidence>
<dbReference type="PROSITE" id="PS51257">
    <property type="entry name" value="PROKAR_LIPOPROTEIN"/>
    <property type="match status" value="1"/>
</dbReference>
<dbReference type="Pfam" id="PF13927">
    <property type="entry name" value="Ig_3"/>
    <property type="match status" value="1"/>
</dbReference>
<gene>
    <name evidence="2" type="ORF">GCM10023090_18610</name>
</gene>
<dbReference type="InterPro" id="IPR036179">
    <property type="entry name" value="Ig-like_dom_sf"/>
</dbReference>
<dbReference type="SUPFAM" id="SSF48726">
    <property type="entry name" value="Immunoglobulin"/>
    <property type="match status" value="1"/>
</dbReference>
<dbReference type="SUPFAM" id="SSF63829">
    <property type="entry name" value="Calcium-dependent phosphotriesterase"/>
    <property type="match status" value="1"/>
</dbReference>
<accession>A0ABP8LA85</accession>
<dbReference type="SMART" id="SM00409">
    <property type="entry name" value="IG"/>
    <property type="match status" value="1"/>
</dbReference>